<dbReference type="Proteomes" id="UP000051020">
    <property type="component" value="Unassembled WGS sequence"/>
</dbReference>
<evidence type="ECO:0000256" key="1">
    <source>
        <dbReference type="ARBA" id="ARBA00006479"/>
    </source>
</evidence>
<dbReference type="GO" id="GO:0016301">
    <property type="term" value="F:kinase activity"/>
    <property type="evidence" value="ECO:0007669"/>
    <property type="project" value="UniProtKB-KW"/>
</dbReference>
<keyword evidence="2" id="KW-0418">Kinase</keyword>
<name>A0A837R5Z6_LACPE</name>
<dbReference type="AlphaFoldDB" id="A0A837R5Z6"/>
<protein>
    <submittedName>
        <fullName evidence="2">Sugar kinase and transcription regulator</fullName>
    </submittedName>
</protein>
<keyword evidence="2" id="KW-0808">Transferase</keyword>
<dbReference type="Gene3D" id="3.30.420.40">
    <property type="match status" value="2"/>
</dbReference>
<proteinExistence type="inferred from homology"/>
<dbReference type="Pfam" id="PF00480">
    <property type="entry name" value="ROK"/>
    <property type="match status" value="1"/>
</dbReference>
<evidence type="ECO:0000313" key="3">
    <source>
        <dbReference type="Proteomes" id="UP000051020"/>
    </source>
</evidence>
<comment type="similarity">
    <text evidence="1">Belongs to the ROK (NagC/XylR) family.</text>
</comment>
<comment type="caution">
    <text evidence="2">The sequence shown here is derived from an EMBL/GenBank/DDBJ whole genome shotgun (WGS) entry which is preliminary data.</text>
</comment>
<evidence type="ECO:0000313" key="2">
    <source>
        <dbReference type="EMBL" id="KRK22792.1"/>
    </source>
</evidence>
<gene>
    <name evidence="2" type="ORF">FD24_GL001660</name>
</gene>
<dbReference type="EMBL" id="AZCU01000020">
    <property type="protein sequence ID" value="KRK22792.1"/>
    <property type="molecule type" value="Genomic_DNA"/>
</dbReference>
<dbReference type="InterPro" id="IPR043129">
    <property type="entry name" value="ATPase_NBD"/>
</dbReference>
<accession>A0A837R5Z6</accession>
<dbReference type="PANTHER" id="PTHR18964">
    <property type="entry name" value="ROK (REPRESSOR, ORF, KINASE) FAMILY"/>
    <property type="match status" value="1"/>
</dbReference>
<dbReference type="InterPro" id="IPR000600">
    <property type="entry name" value="ROK"/>
</dbReference>
<organism evidence="2 3">
    <name type="scientific">Lactiplantibacillus pentosus DSM 20314</name>
    <dbReference type="NCBI Taxonomy" id="1423791"/>
    <lineage>
        <taxon>Bacteria</taxon>
        <taxon>Bacillati</taxon>
        <taxon>Bacillota</taxon>
        <taxon>Bacilli</taxon>
        <taxon>Lactobacillales</taxon>
        <taxon>Lactobacillaceae</taxon>
        <taxon>Lactiplantibacillus</taxon>
    </lineage>
</organism>
<dbReference type="PANTHER" id="PTHR18964:SF170">
    <property type="entry name" value="SUGAR KINASE"/>
    <property type="match status" value="1"/>
</dbReference>
<reference evidence="2 3" key="1">
    <citation type="journal article" date="2015" name="Genome Announc.">
        <title>Expanding the biotechnology potential of lactobacilli through comparative genomics of 213 strains and associated genera.</title>
        <authorList>
            <person name="Sun Z."/>
            <person name="Harris H.M."/>
            <person name="McCann A."/>
            <person name="Guo C."/>
            <person name="Argimon S."/>
            <person name="Zhang W."/>
            <person name="Yang X."/>
            <person name="Jeffery I.B."/>
            <person name="Cooney J.C."/>
            <person name="Kagawa T.F."/>
            <person name="Liu W."/>
            <person name="Song Y."/>
            <person name="Salvetti E."/>
            <person name="Wrobel A."/>
            <person name="Rasinkangas P."/>
            <person name="Parkhill J."/>
            <person name="Rea M.C."/>
            <person name="O'Sullivan O."/>
            <person name="Ritari J."/>
            <person name="Douillard F.P."/>
            <person name="Paul Ross R."/>
            <person name="Yang R."/>
            <person name="Briner A.E."/>
            <person name="Felis G.E."/>
            <person name="de Vos W.M."/>
            <person name="Barrangou R."/>
            <person name="Klaenhammer T.R."/>
            <person name="Caufield P.W."/>
            <person name="Cui Y."/>
            <person name="Zhang H."/>
            <person name="O'Toole P.W."/>
        </authorList>
    </citation>
    <scope>NUCLEOTIDE SEQUENCE [LARGE SCALE GENOMIC DNA]</scope>
    <source>
        <strain evidence="2 3">DSM 20314</strain>
    </source>
</reference>
<dbReference type="CDD" id="cd24152">
    <property type="entry name" value="ASKHA_NBD_ROK-like"/>
    <property type="match status" value="1"/>
</dbReference>
<sequence length="300" mass="31504">MTNQYLCFDIGGTNLKAGLLDANGGQIQPATSIPMAQDLAAFWQQLFDIADQYVGQIAGIAVSVPGQVDPQTGIVYHGGALPFLDQCPLQQTLAMRYQLPVAAENDGKAAALAENWRGSLQGCQNGLVLVLGTGVGGGLIIHNQLYRGSHFQAGELSMMLAASTAAPIKITGQTGSAVGMISAIAHELQLPDEHDGRQVFAALAADDPKALEMFNAYGHQVAQIILNVQAVMDLNVVAIGGGISAQPSVVPMIQRQYAELLEQLPMIRDTLSQPQIVAAKFHNQANLIGALAALLGMATV</sequence>
<dbReference type="SUPFAM" id="SSF53067">
    <property type="entry name" value="Actin-like ATPase domain"/>
    <property type="match status" value="1"/>
</dbReference>
<dbReference type="GeneID" id="49393561"/>
<dbReference type="RefSeq" id="WP_056953030.1">
    <property type="nucleotide sequence ID" value="NZ_AZCU01000020.1"/>
</dbReference>